<dbReference type="Proteomes" id="UP001165960">
    <property type="component" value="Unassembled WGS sequence"/>
</dbReference>
<reference evidence="1" key="1">
    <citation type="submission" date="2022-04" db="EMBL/GenBank/DDBJ databases">
        <title>Genome of the entomopathogenic fungus Entomophthora muscae.</title>
        <authorList>
            <person name="Elya C."/>
            <person name="Lovett B.R."/>
            <person name="Lee E."/>
            <person name="Macias A.M."/>
            <person name="Hajek A.E."/>
            <person name="De Bivort B.L."/>
            <person name="Kasson M.T."/>
            <person name="De Fine Licht H.H."/>
            <person name="Stajich J.E."/>
        </authorList>
    </citation>
    <scope>NUCLEOTIDE SEQUENCE</scope>
    <source>
        <strain evidence="1">Berkeley</strain>
    </source>
</reference>
<evidence type="ECO:0000313" key="2">
    <source>
        <dbReference type="Proteomes" id="UP001165960"/>
    </source>
</evidence>
<proteinExistence type="predicted"/>
<accession>A0ACC2UAF9</accession>
<keyword evidence="2" id="KW-1185">Reference proteome</keyword>
<name>A0ACC2UAF9_9FUNG</name>
<gene>
    <name evidence="1" type="ORF">DSO57_1035082</name>
</gene>
<comment type="caution">
    <text evidence="1">The sequence shown here is derived from an EMBL/GenBank/DDBJ whole genome shotgun (WGS) entry which is preliminary data.</text>
</comment>
<dbReference type="EMBL" id="QTSX02001013">
    <property type="protein sequence ID" value="KAJ9083402.1"/>
    <property type="molecule type" value="Genomic_DNA"/>
</dbReference>
<organism evidence="1 2">
    <name type="scientific">Entomophthora muscae</name>
    <dbReference type="NCBI Taxonomy" id="34485"/>
    <lineage>
        <taxon>Eukaryota</taxon>
        <taxon>Fungi</taxon>
        <taxon>Fungi incertae sedis</taxon>
        <taxon>Zoopagomycota</taxon>
        <taxon>Entomophthoromycotina</taxon>
        <taxon>Entomophthoromycetes</taxon>
        <taxon>Entomophthorales</taxon>
        <taxon>Entomophthoraceae</taxon>
        <taxon>Entomophthora</taxon>
    </lineage>
</organism>
<evidence type="ECO:0000313" key="1">
    <source>
        <dbReference type="EMBL" id="KAJ9083402.1"/>
    </source>
</evidence>
<sequence length="280" mass="31917">MQTSIDSFESSNKPSEDIQPSSELIQDLNKLFKIKKPSKSIAKNRLFRKKSEGTDDFKENEATAEAIEVEIKRDELHELLELRKLTNRKQRGLDAAQLGKGDPKQLKSTDVQEAKIIEEIPKSKKGMMESFTKQTNVMDIDKHMTDYIESQIEKLKNGTVLQADLDEREALDESLPEHLRLKNIRGNEGDVILSSAMLTAIPEVDLGIETQLKNIEETEIVKQALFDKSLSVNHNNINNILPINPYGMLGNINHDSSHKKPHRPITDKEAVARFKKRLRR</sequence>
<protein>
    <submittedName>
        <fullName evidence="1">Uncharacterized protein</fullName>
    </submittedName>
</protein>